<evidence type="ECO:0000313" key="1">
    <source>
        <dbReference type="EMBL" id="CAB4026878.1"/>
    </source>
</evidence>
<dbReference type="AlphaFoldDB" id="A0A7D9LA41"/>
<gene>
    <name evidence="1" type="ORF">PACLA_8A069300</name>
</gene>
<protein>
    <submittedName>
        <fullName evidence="1">Uncharacterized protein</fullName>
    </submittedName>
</protein>
<keyword evidence="2" id="KW-1185">Reference proteome</keyword>
<evidence type="ECO:0000313" key="2">
    <source>
        <dbReference type="Proteomes" id="UP001152795"/>
    </source>
</evidence>
<name>A0A7D9LA41_PARCT</name>
<comment type="caution">
    <text evidence="1">The sequence shown here is derived from an EMBL/GenBank/DDBJ whole genome shotgun (WGS) entry which is preliminary data.</text>
</comment>
<dbReference type="Proteomes" id="UP001152795">
    <property type="component" value="Unassembled WGS sequence"/>
</dbReference>
<organism evidence="1 2">
    <name type="scientific">Paramuricea clavata</name>
    <name type="common">Red gorgonian</name>
    <name type="synonym">Violescent sea-whip</name>
    <dbReference type="NCBI Taxonomy" id="317549"/>
    <lineage>
        <taxon>Eukaryota</taxon>
        <taxon>Metazoa</taxon>
        <taxon>Cnidaria</taxon>
        <taxon>Anthozoa</taxon>
        <taxon>Octocorallia</taxon>
        <taxon>Malacalcyonacea</taxon>
        <taxon>Plexauridae</taxon>
        <taxon>Paramuricea</taxon>
    </lineage>
</organism>
<reference evidence="1" key="1">
    <citation type="submission" date="2020-04" db="EMBL/GenBank/DDBJ databases">
        <authorList>
            <person name="Alioto T."/>
            <person name="Alioto T."/>
            <person name="Gomez Garrido J."/>
        </authorList>
    </citation>
    <scope>NUCLEOTIDE SEQUENCE</scope>
    <source>
        <strain evidence="1">A484AB</strain>
    </source>
</reference>
<accession>A0A7D9LA41</accession>
<dbReference type="OrthoDB" id="5971358at2759"/>
<sequence length="168" mass="18702">MSKTYCQMTSLAGCAGGGWTMVMKVDGSQQNTFDYSSSYWSDMQTFNPIGGTSGFDDVETKLPTYWSIPFSEICIGMKVGNDLRFLTIPYVDHNSLYLLMTDGKFRPIHHVGRDEWKSLITNSSLQYKCNKVGFNNFVGPHFYPAARIGILANQDDTCSSPDSFIGIG</sequence>
<dbReference type="EMBL" id="CACRXK020014463">
    <property type="protein sequence ID" value="CAB4026878.1"/>
    <property type="molecule type" value="Genomic_DNA"/>
</dbReference>
<feature type="non-terminal residue" evidence="1">
    <location>
        <position position="168"/>
    </location>
</feature>
<proteinExistence type="predicted"/>